<dbReference type="InterPro" id="IPR032466">
    <property type="entry name" value="Metal_Hydrolase"/>
</dbReference>
<dbReference type="SUPFAM" id="SSF51556">
    <property type="entry name" value="Metallo-dependent hydrolases"/>
    <property type="match status" value="1"/>
</dbReference>
<comment type="caution">
    <text evidence="2">The sequence shown here is derived from an EMBL/GenBank/DDBJ whole genome shotgun (WGS) entry which is preliminary data.</text>
</comment>
<dbReference type="GO" id="GO:0004601">
    <property type="term" value="F:peroxidase activity"/>
    <property type="evidence" value="ECO:0007669"/>
    <property type="project" value="InterPro"/>
</dbReference>
<dbReference type="OMA" id="IPGPRCL"/>
<dbReference type="InterPro" id="IPR051781">
    <property type="entry name" value="Metallo-dep_Hydrolase"/>
</dbReference>
<dbReference type="PROSITE" id="PS50873">
    <property type="entry name" value="PEROXIDASE_4"/>
    <property type="match status" value="1"/>
</dbReference>
<dbReference type="AlphaFoldDB" id="G7EAK3"/>
<name>G7EAK3_MIXOS</name>
<dbReference type="GO" id="GO:0006979">
    <property type="term" value="P:response to oxidative stress"/>
    <property type="evidence" value="ECO:0007669"/>
    <property type="project" value="InterPro"/>
</dbReference>
<dbReference type="OrthoDB" id="194468at2759"/>
<dbReference type="Gene3D" id="3.20.20.140">
    <property type="entry name" value="Metal-dependent hydrolases"/>
    <property type="match status" value="1"/>
</dbReference>
<organism evidence="2 3">
    <name type="scientific">Mixia osmundae (strain CBS 9802 / IAM 14324 / JCM 22182 / KY 12970)</name>
    <dbReference type="NCBI Taxonomy" id="764103"/>
    <lineage>
        <taxon>Eukaryota</taxon>
        <taxon>Fungi</taxon>
        <taxon>Dikarya</taxon>
        <taxon>Basidiomycota</taxon>
        <taxon>Pucciniomycotina</taxon>
        <taxon>Mixiomycetes</taxon>
        <taxon>Mixiales</taxon>
        <taxon>Mixiaceae</taxon>
        <taxon>Mixia</taxon>
    </lineage>
</organism>
<dbReference type="InterPro" id="IPR006680">
    <property type="entry name" value="Amidohydro-rel"/>
</dbReference>
<dbReference type="CDD" id="cd01299">
    <property type="entry name" value="Met_dep_hydrolase_A"/>
    <property type="match status" value="1"/>
</dbReference>
<dbReference type="InterPro" id="IPR002016">
    <property type="entry name" value="Haem_peroxidase"/>
</dbReference>
<sequence length="486" mass="52797">MAPVASNNSVNDVLGRLGLDDHGEVLNQNPYAKHPLLPVNHEIAGTDPESVIFFNNVKILDCTGKEPYQGNCLIKGQRIVATGPNATLPAQYKERARVIEGNGRTLMPGLCDAHTHFTWNNGGNLDALGELPVEEHLLFAIRAARTYLDSGFTSCLGAASAKDRLDVVCRDAINAGDIAGPRYLANAKEIAKRDGCLIASITAFADGPQEMAQVAQANVDLGADQIKLSMSGEEITESMHAEDNYFSVEETKAACDVAHAAGKRVCAHARSGESVKVGIENGVDIIYHASFAEKEEWDLAEKHKDHIWVAPGVNWIVATLNDAAAFGYPPEKAEAVGYKKELAACIRSMKEFKKRGVKILPGGDYGFAWTPHGTYARDLQWFVELFDHTPMEAILAATALGGDIFMRPHELGKVLPGYYADLLLVDGNPLDDVRLLQDHDKLNYILINGRIHKQCKADEAPAPPIAGQDGGRHVIVPNKGFLRTLH</sequence>
<dbReference type="STRING" id="764103.G7EAK3"/>
<dbReference type="Pfam" id="PF01979">
    <property type="entry name" value="Amidohydro_1"/>
    <property type="match status" value="1"/>
</dbReference>
<dbReference type="InParanoid" id="G7EAK3"/>
<evidence type="ECO:0000313" key="2">
    <source>
        <dbReference type="EMBL" id="GAA99863.1"/>
    </source>
</evidence>
<gene>
    <name evidence="2" type="primary">Mo06566</name>
    <name evidence="2" type="ORF">E5Q_06566</name>
</gene>
<reference evidence="2 3" key="1">
    <citation type="journal article" date="2011" name="J. Gen. Appl. Microbiol.">
        <title>Draft genome sequencing of the enigmatic basidiomycete Mixia osmundae.</title>
        <authorList>
            <person name="Nishida H."/>
            <person name="Nagatsuka Y."/>
            <person name="Sugiyama J."/>
        </authorList>
    </citation>
    <scope>NUCLEOTIDE SEQUENCE [LARGE SCALE GENOMIC DNA]</scope>
    <source>
        <strain evidence="3">CBS 9802 / IAM 14324 / JCM 22182 / KY 12970</strain>
    </source>
</reference>
<dbReference type="PANTHER" id="PTHR43135:SF3">
    <property type="entry name" value="ALPHA-D-RIBOSE 1-METHYLPHOSPHONATE 5-TRIPHOSPHATE DIPHOSPHATASE"/>
    <property type="match status" value="1"/>
</dbReference>
<keyword evidence="3" id="KW-1185">Reference proteome</keyword>
<dbReference type="InterPro" id="IPR011059">
    <property type="entry name" value="Metal-dep_hydrolase_composite"/>
</dbReference>
<dbReference type="PANTHER" id="PTHR43135">
    <property type="entry name" value="ALPHA-D-RIBOSE 1-METHYLPHOSPHONATE 5-TRIPHOSPHATE DIPHOSPHATASE"/>
    <property type="match status" value="1"/>
</dbReference>
<dbReference type="SUPFAM" id="SSF51338">
    <property type="entry name" value="Composite domain of metallo-dependent hydrolases"/>
    <property type="match status" value="1"/>
</dbReference>
<dbReference type="Gene3D" id="2.30.40.10">
    <property type="entry name" value="Urease, subunit C, domain 1"/>
    <property type="match status" value="1"/>
</dbReference>
<dbReference type="HOGENOM" id="CLU_023620_5_0_1"/>
<reference evidence="2 3" key="2">
    <citation type="journal article" date="2012" name="Open Biol.">
        <title>Characteristics of nucleosomes and linker DNA regions on the genome of the basidiomycete Mixia osmundae revealed by mono- and dinucleosome mapping.</title>
        <authorList>
            <person name="Nishida H."/>
            <person name="Kondo S."/>
            <person name="Matsumoto T."/>
            <person name="Suzuki Y."/>
            <person name="Yoshikawa H."/>
            <person name="Taylor T.D."/>
            <person name="Sugiyama J."/>
        </authorList>
    </citation>
    <scope>NUCLEOTIDE SEQUENCE [LARGE SCALE GENOMIC DNA]</scope>
    <source>
        <strain evidence="3">CBS 9802 / IAM 14324 / JCM 22182 / KY 12970</strain>
    </source>
</reference>
<dbReference type="MEROPS" id="M38.002"/>
<dbReference type="GO" id="GO:0016810">
    <property type="term" value="F:hydrolase activity, acting on carbon-nitrogen (but not peptide) bonds"/>
    <property type="evidence" value="ECO:0007669"/>
    <property type="project" value="InterPro"/>
</dbReference>
<accession>G7EAK3</accession>
<evidence type="ECO:0000259" key="1">
    <source>
        <dbReference type="PROSITE" id="PS50873"/>
    </source>
</evidence>
<dbReference type="eggNOG" id="ENOG502R71Z">
    <property type="taxonomic scope" value="Eukaryota"/>
</dbReference>
<dbReference type="InterPro" id="IPR057744">
    <property type="entry name" value="OTAase-like"/>
</dbReference>
<proteinExistence type="predicted"/>
<dbReference type="Proteomes" id="UP000009131">
    <property type="component" value="Unassembled WGS sequence"/>
</dbReference>
<dbReference type="RefSeq" id="XP_014570972.1">
    <property type="nucleotide sequence ID" value="XM_014715486.1"/>
</dbReference>
<dbReference type="EMBL" id="BABT02000240">
    <property type="protein sequence ID" value="GAA99863.1"/>
    <property type="molecule type" value="Genomic_DNA"/>
</dbReference>
<evidence type="ECO:0000313" key="3">
    <source>
        <dbReference type="Proteomes" id="UP000009131"/>
    </source>
</evidence>
<feature type="domain" description="Plant heme peroxidase family profile" evidence="1">
    <location>
        <begin position="111"/>
        <end position="266"/>
    </location>
</feature>
<dbReference type="GO" id="GO:0020037">
    <property type="term" value="F:heme binding"/>
    <property type="evidence" value="ECO:0007669"/>
    <property type="project" value="InterPro"/>
</dbReference>
<protein>
    <recommendedName>
        <fullName evidence="1">Plant heme peroxidase family profile domain-containing protein</fullName>
    </recommendedName>
</protein>